<dbReference type="AlphaFoldDB" id="A0A090J9A8"/>
<accession>A0A090J9A8</accession>
<evidence type="ECO:0000313" key="2">
    <source>
        <dbReference type="Proteomes" id="UP000236551"/>
    </source>
</evidence>
<dbReference type="Proteomes" id="UP000236551">
    <property type="component" value="Chromosome"/>
</dbReference>
<dbReference type="EMBL" id="CP024978">
    <property type="protein sequence ID" value="ATZ32527.1"/>
    <property type="molecule type" value="Genomic_DNA"/>
</dbReference>
<protein>
    <submittedName>
        <fullName evidence="1">Uncharacterized protein</fullName>
    </submittedName>
</protein>
<evidence type="ECO:0000313" key="1">
    <source>
        <dbReference type="EMBL" id="ATZ32527.1"/>
    </source>
</evidence>
<organism evidence="1 2">
    <name type="scientific">Escherichia coli</name>
    <dbReference type="NCBI Taxonomy" id="562"/>
    <lineage>
        <taxon>Bacteria</taxon>
        <taxon>Pseudomonadati</taxon>
        <taxon>Pseudomonadota</taxon>
        <taxon>Gammaproteobacteria</taxon>
        <taxon>Enterobacterales</taxon>
        <taxon>Enterobacteriaceae</taxon>
        <taxon>Escherichia</taxon>
    </lineage>
</organism>
<name>A0A090J9A8_ECOLX</name>
<reference evidence="1 2" key="1">
    <citation type="submission" date="2017-11" db="EMBL/GenBank/DDBJ databases">
        <title>Escherichia coli CV839-15 Genome sequencing and assembly.</title>
        <authorList>
            <person name="Li Z."/>
            <person name="Song N."/>
            <person name="Li W."/>
            <person name="Philip H.R."/>
            <person name="Bu Z."/>
            <person name="Siguo L."/>
        </authorList>
    </citation>
    <scope>NUCLEOTIDE SEQUENCE [LARGE SCALE GENOMIC DNA]</scope>
    <source>
        <strain evidence="1 2">CV839-15</strain>
    </source>
</reference>
<sequence>MLVPDVAYPARKFNRLQFYRWPDKHSASGITDLFFRPIKNAPVITDWGG</sequence>
<proteinExistence type="predicted"/>
<gene>
    <name evidence="1" type="ORF">CV83915_02200</name>
</gene>